<accession>A0A1S6HRM7</accession>
<feature type="signal peptide" evidence="2">
    <location>
        <begin position="1"/>
        <end position="23"/>
    </location>
</feature>
<dbReference type="GO" id="GO:0015562">
    <property type="term" value="F:efflux transmembrane transporter activity"/>
    <property type="evidence" value="ECO:0007669"/>
    <property type="project" value="InterPro"/>
</dbReference>
<name>A0A1S6HRM7_9GAMM</name>
<organism evidence="3 4">
    <name type="scientific">Shewanella psychrophila</name>
    <dbReference type="NCBI Taxonomy" id="225848"/>
    <lineage>
        <taxon>Bacteria</taxon>
        <taxon>Pseudomonadati</taxon>
        <taxon>Pseudomonadota</taxon>
        <taxon>Gammaproteobacteria</taxon>
        <taxon>Alteromonadales</taxon>
        <taxon>Shewanellaceae</taxon>
        <taxon>Shewanella</taxon>
    </lineage>
</organism>
<comment type="similarity">
    <text evidence="1">Belongs to the outer membrane factor (OMF) (TC 1.B.17) family.</text>
</comment>
<protein>
    <submittedName>
        <fullName evidence="3">Outer membrane protein</fullName>
    </submittedName>
</protein>
<keyword evidence="4" id="KW-1185">Reference proteome</keyword>
<dbReference type="KEGG" id="spsw:Sps_03026"/>
<dbReference type="Gene3D" id="1.20.1600.10">
    <property type="entry name" value="Outer membrane efflux proteins (OEP)"/>
    <property type="match status" value="1"/>
</dbReference>
<dbReference type="SUPFAM" id="SSF56954">
    <property type="entry name" value="Outer membrane efflux proteins (OEP)"/>
    <property type="match status" value="1"/>
</dbReference>
<dbReference type="OrthoDB" id="5801460at2"/>
<keyword evidence="2" id="KW-0732">Signal</keyword>
<sequence>MKKTIIASLLLAYFTGGLIPVQAANLDSTETGSTLNSSEAMFTQNGREGFKTWLPDLMQTFNALPEVAAQQARRTQAKLSVQAADQAIYNPELGMNYQNATDDTYSLDISQTIDWGDKRGAATRIAQLQTEILLSDITLERSQMLANVIQALVEQSQSRKALNFQQQQLASAKRSLDIAKQQLQVGDLSSVALQLVQLDVASRAAEYALAEQDSISADASVLILLGNSETAFSGFIGSLRVPTISMQIDPELPALKSAYQQVMLTKLSADQVKADTSADPTISLSAEREGVENKVGVGFSIPLQIRNNYSDTLAVASQEIAIAEQTYLAQERVLKQQQQKFYLAMPRLTERYQDWRELVLNSGHEAASGLAQQWRAGDIETSVYLQSQRQLSTSYLAGLSLETALYTSWLEWMGASGQLETYLNAQLPGLSEINHAGADQNGSSAQH</sequence>
<gene>
    <name evidence="3" type="ORF">Sps_03026</name>
</gene>
<dbReference type="Proteomes" id="UP000189545">
    <property type="component" value="Chromosome"/>
</dbReference>
<dbReference type="AlphaFoldDB" id="A0A1S6HRM7"/>
<feature type="chain" id="PRO_5012006407" evidence="2">
    <location>
        <begin position="24"/>
        <end position="447"/>
    </location>
</feature>
<evidence type="ECO:0000256" key="2">
    <source>
        <dbReference type="SAM" id="SignalP"/>
    </source>
</evidence>
<evidence type="ECO:0000313" key="4">
    <source>
        <dbReference type="Proteomes" id="UP000189545"/>
    </source>
</evidence>
<proteinExistence type="inferred from homology"/>
<evidence type="ECO:0000256" key="1">
    <source>
        <dbReference type="ARBA" id="ARBA00007613"/>
    </source>
</evidence>
<reference evidence="3 4" key="1">
    <citation type="submission" date="2016-03" db="EMBL/GenBank/DDBJ databases">
        <title>Complete genome sequence of Shewanella psychrophila WP2, a deep sea bacterium isolated from west Pacific sediment.</title>
        <authorList>
            <person name="Xu G."/>
            <person name="Jian H."/>
        </authorList>
    </citation>
    <scope>NUCLEOTIDE SEQUENCE [LARGE SCALE GENOMIC DNA]</scope>
    <source>
        <strain evidence="3 4">WP2</strain>
    </source>
</reference>
<dbReference type="EMBL" id="CP014782">
    <property type="protein sequence ID" value="AQS38173.1"/>
    <property type="molecule type" value="Genomic_DNA"/>
</dbReference>
<evidence type="ECO:0000313" key="3">
    <source>
        <dbReference type="EMBL" id="AQS38173.1"/>
    </source>
</evidence>
<dbReference type="InterPro" id="IPR003423">
    <property type="entry name" value="OMP_efflux"/>
</dbReference>
<dbReference type="Pfam" id="PF02321">
    <property type="entry name" value="OEP"/>
    <property type="match status" value="1"/>
</dbReference>
<dbReference type="STRING" id="225848.Sps_03026"/>
<dbReference type="RefSeq" id="WP_077753253.1">
    <property type="nucleotide sequence ID" value="NZ_CP014782.1"/>
</dbReference>